<comment type="caution">
    <text evidence="2">The sequence shown here is derived from an EMBL/GenBank/DDBJ whole genome shotgun (WGS) entry which is preliminary data.</text>
</comment>
<dbReference type="AlphaFoldDB" id="A0A1S9PK68"/>
<name>A0A1S9PK68_9SPHI</name>
<dbReference type="Gene3D" id="1.10.260.40">
    <property type="entry name" value="lambda repressor-like DNA-binding domains"/>
    <property type="match status" value="1"/>
</dbReference>
<keyword evidence="3" id="KW-1185">Reference proteome</keyword>
<dbReference type="InterPro" id="IPR010982">
    <property type="entry name" value="Lambda_DNA-bd_dom_sf"/>
</dbReference>
<dbReference type="STRING" id="1792845.BC343_20450"/>
<dbReference type="RefSeq" id="WP_078346636.1">
    <property type="nucleotide sequence ID" value="NZ_MBTF01000002.1"/>
</dbReference>
<sequence length="73" mass="8551">MYNNKLIAIAIRDRRLQLNYTQEYIASQLNMSQNAYSKLELGQTKVTLERFIQLCDILETEMLELLKPCLQVA</sequence>
<accession>A0A1S9PK68</accession>
<dbReference type="GO" id="GO:0003677">
    <property type="term" value="F:DNA binding"/>
    <property type="evidence" value="ECO:0007669"/>
    <property type="project" value="InterPro"/>
</dbReference>
<feature type="domain" description="HTH cro/C1-type" evidence="1">
    <location>
        <begin position="11"/>
        <end position="65"/>
    </location>
</feature>
<proteinExistence type="predicted"/>
<evidence type="ECO:0000313" key="2">
    <source>
        <dbReference type="EMBL" id="OOQ61353.1"/>
    </source>
</evidence>
<protein>
    <recommendedName>
        <fullName evidence="1">HTH cro/C1-type domain-containing protein</fullName>
    </recommendedName>
</protein>
<dbReference type="SUPFAM" id="SSF47413">
    <property type="entry name" value="lambda repressor-like DNA-binding domains"/>
    <property type="match status" value="1"/>
</dbReference>
<dbReference type="OrthoDB" id="798409at2"/>
<reference evidence="2 3" key="1">
    <citation type="submission" date="2016-07" db="EMBL/GenBank/DDBJ databases">
        <title>Genomic analysis of zinc-resistant bacterium Mucilaginibacter pedocola TBZ30.</title>
        <authorList>
            <person name="Huang J."/>
            <person name="Tang J."/>
        </authorList>
    </citation>
    <scope>NUCLEOTIDE SEQUENCE [LARGE SCALE GENOMIC DNA]</scope>
    <source>
        <strain evidence="2 3">TBZ30</strain>
    </source>
</reference>
<dbReference type="InterPro" id="IPR001387">
    <property type="entry name" value="Cro/C1-type_HTH"/>
</dbReference>
<dbReference type="EMBL" id="MBTF01000002">
    <property type="protein sequence ID" value="OOQ61353.1"/>
    <property type="molecule type" value="Genomic_DNA"/>
</dbReference>
<organism evidence="2 3">
    <name type="scientific">Mucilaginibacter pedocola</name>
    <dbReference type="NCBI Taxonomy" id="1792845"/>
    <lineage>
        <taxon>Bacteria</taxon>
        <taxon>Pseudomonadati</taxon>
        <taxon>Bacteroidota</taxon>
        <taxon>Sphingobacteriia</taxon>
        <taxon>Sphingobacteriales</taxon>
        <taxon>Sphingobacteriaceae</taxon>
        <taxon>Mucilaginibacter</taxon>
    </lineage>
</organism>
<dbReference type="PROSITE" id="PS50943">
    <property type="entry name" value="HTH_CROC1"/>
    <property type="match status" value="1"/>
</dbReference>
<dbReference type="Proteomes" id="UP000189739">
    <property type="component" value="Unassembled WGS sequence"/>
</dbReference>
<dbReference type="CDD" id="cd00093">
    <property type="entry name" value="HTH_XRE"/>
    <property type="match status" value="1"/>
</dbReference>
<gene>
    <name evidence="2" type="ORF">BC343_20450</name>
</gene>
<evidence type="ECO:0000313" key="3">
    <source>
        <dbReference type="Proteomes" id="UP000189739"/>
    </source>
</evidence>
<dbReference type="SMART" id="SM00530">
    <property type="entry name" value="HTH_XRE"/>
    <property type="match status" value="1"/>
</dbReference>
<dbReference type="Pfam" id="PF01381">
    <property type="entry name" value="HTH_3"/>
    <property type="match status" value="1"/>
</dbReference>
<evidence type="ECO:0000259" key="1">
    <source>
        <dbReference type="PROSITE" id="PS50943"/>
    </source>
</evidence>